<proteinExistence type="predicted"/>
<accession>Q39XW7</accession>
<dbReference type="STRING" id="269799.Gmet_0665"/>
<dbReference type="HOGENOM" id="CLU_962831_0_0_7"/>
<name>Q39XW7_GEOMG</name>
<evidence type="ECO:0008006" key="3">
    <source>
        <dbReference type="Google" id="ProtNLM"/>
    </source>
</evidence>
<evidence type="ECO:0000313" key="2">
    <source>
        <dbReference type="Proteomes" id="UP000007073"/>
    </source>
</evidence>
<dbReference type="EMBL" id="CP000148">
    <property type="protein sequence ID" value="ABB30907.1"/>
    <property type="molecule type" value="Genomic_DNA"/>
</dbReference>
<gene>
    <name evidence="1" type="ordered locus">Gmet_0665</name>
</gene>
<reference evidence="1 2" key="1">
    <citation type="submission" date="2005-10" db="EMBL/GenBank/DDBJ databases">
        <title>Complete sequence of Geobacter metallireducens GS-15.</title>
        <authorList>
            <consortium name="US DOE Joint Genome Institute"/>
            <person name="Copeland A."/>
            <person name="Lucas S."/>
            <person name="Lapidus A."/>
            <person name="Barry K."/>
            <person name="Detter J.C."/>
            <person name="Glavina T."/>
            <person name="Hammon N."/>
            <person name="Israni S."/>
            <person name="Pitluck S."/>
            <person name="Di Bartolo G."/>
            <person name="Chain P."/>
            <person name="Schmutz J."/>
            <person name="Larimer F."/>
            <person name="Land M."/>
            <person name="Kyrpides N."/>
            <person name="Ivanova N."/>
            <person name="Richardson P."/>
        </authorList>
    </citation>
    <scope>NUCLEOTIDE SEQUENCE [LARGE SCALE GENOMIC DNA]</scope>
    <source>
        <strain evidence="2">ATCC 53774 / DSM 7210 / GS-15</strain>
    </source>
</reference>
<protein>
    <recommendedName>
        <fullName evidence="3">Nucleotidyltransferase</fullName>
    </recommendedName>
</protein>
<sequence>MYLMTRTVNKGFHEFLHRIAPPRTEAESLKTLHSSVADFLRIGYGLNDFIITGSLRNGTCINGWSGYDYFAVMPTGKLKADSVATVSEIKNYLDFHLQDAEVRIQYPGIEVAVGAQGTTKVIPVDFVTEANGQKIYDMPDDTGGWMRTSPDAHGAYIKTIEQRLGVGGRNLMRLMKAWKYCGGVPISSFYLELAVAKYLEHASSVVYDVDVHGVFQYLFNNEMAPIEDPMGVSGCVNPCSAHSDYMTVKTELTAAFMRAARALEARLKYNVAEAFEWWRLLYNGKFPSYYR</sequence>
<reference evidence="1 2" key="2">
    <citation type="journal article" date="2009" name="BMC Microbiol.">
        <title>The genome sequence of Geobacter metallireducens: features of metabolism, physiology and regulation common and dissimilar to Geobacter sulfurreducens.</title>
        <authorList>
            <person name="Aklujkar M."/>
            <person name="Krushkal J."/>
            <person name="DiBartolo G."/>
            <person name="Lapidus A."/>
            <person name="Land M.L."/>
            <person name="Lovley D.R."/>
        </authorList>
    </citation>
    <scope>NUCLEOTIDE SEQUENCE [LARGE SCALE GENOMIC DNA]</scope>
    <source>
        <strain evidence="2">ATCC 53774 / DSM 7210 / GS-15</strain>
    </source>
</reference>
<dbReference type="SUPFAM" id="SSF81301">
    <property type="entry name" value="Nucleotidyltransferase"/>
    <property type="match status" value="1"/>
</dbReference>
<evidence type="ECO:0000313" key="1">
    <source>
        <dbReference type="EMBL" id="ABB30907.1"/>
    </source>
</evidence>
<dbReference type="Proteomes" id="UP000007073">
    <property type="component" value="Chromosome"/>
</dbReference>
<keyword evidence="2" id="KW-1185">Reference proteome</keyword>
<organism evidence="1 2">
    <name type="scientific">Geobacter metallireducens (strain ATCC 53774 / DSM 7210 / GS-15)</name>
    <dbReference type="NCBI Taxonomy" id="269799"/>
    <lineage>
        <taxon>Bacteria</taxon>
        <taxon>Pseudomonadati</taxon>
        <taxon>Thermodesulfobacteriota</taxon>
        <taxon>Desulfuromonadia</taxon>
        <taxon>Geobacterales</taxon>
        <taxon>Geobacteraceae</taxon>
        <taxon>Geobacter</taxon>
    </lineage>
</organism>
<dbReference type="InterPro" id="IPR043519">
    <property type="entry name" value="NT_sf"/>
</dbReference>
<dbReference type="AlphaFoldDB" id="Q39XW7"/>
<dbReference type="eggNOG" id="COG1746">
    <property type="taxonomic scope" value="Bacteria"/>
</dbReference>
<dbReference type="KEGG" id="gme:Gmet_0665"/>